<proteinExistence type="predicted"/>
<sequence>MPVNNRIADYFAEMKSWRQHLHANPEVGFDCDDTAGFVVERLGEFGVDQIETGWAKTGVVAVINGQGAGQTIGLRADMDALPMIEETGLAYASGRAGAMHACGHDGHTTMLLGAAKYLAETRKFSGRVVLIFQPAEEAGGGAGVMMQEGLLEKFDISQVYAMHNLPGLEVGRFETVRGPILASVDDFEIDITGQGGHAAHPDQTIDPVVVAVNIVQALQSIVSRNVDPMKAGVLSVTQINVGSANNVIAQTGKIVGTIRAFEPEVREMMCARLQEIVAHTAHAYQAQARVQFLDGYPPTINDHSAVDFAAEVAGQVVGQGNVFEDTIPSMGAEDFAFMLERCKGAYLYIGNGDSADLHNPKFDFNDDISPIGASYFAQLVETAQPIKR</sequence>
<gene>
    <name evidence="3" type="ORF">GCM10007939_02370</name>
</gene>
<dbReference type="CDD" id="cd05666">
    <property type="entry name" value="M20_Acy1-like"/>
    <property type="match status" value="1"/>
</dbReference>
<dbReference type="EMBL" id="BSNN01000002">
    <property type="protein sequence ID" value="GLQ33954.1"/>
    <property type="molecule type" value="Genomic_DNA"/>
</dbReference>
<dbReference type="Gene3D" id="3.40.630.10">
    <property type="entry name" value="Zn peptidases"/>
    <property type="match status" value="1"/>
</dbReference>
<keyword evidence="1" id="KW-0378">Hydrolase</keyword>
<dbReference type="NCBIfam" id="TIGR01891">
    <property type="entry name" value="amidohydrolases"/>
    <property type="match status" value="1"/>
</dbReference>
<dbReference type="PANTHER" id="PTHR11014">
    <property type="entry name" value="PEPTIDASE M20 FAMILY MEMBER"/>
    <property type="match status" value="1"/>
</dbReference>
<keyword evidence="4" id="KW-1185">Reference proteome</keyword>
<evidence type="ECO:0000313" key="3">
    <source>
        <dbReference type="EMBL" id="GLQ33954.1"/>
    </source>
</evidence>
<feature type="domain" description="Peptidase M20 dimerisation" evidence="2">
    <location>
        <begin position="187"/>
        <end position="283"/>
    </location>
</feature>
<dbReference type="Pfam" id="PF07687">
    <property type="entry name" value="M20_dimer"/>
    <property type="match status" value="1"/>
</dbReference>
<name>A0ABQ5VRJ1_9RHOB</name>
<dbReference type="PANTHER" id="PTHR11014:SF63">
    <property type="entry name" value="METALLOPEPTIDASE, PUTATIVE (AFU_ORTHOLOGUE AFUA_6G09600)-RELATED"/>
    <property type="match status" value="1"/>
</dbReference>
<dbReference type="SUPFAM" id="SSF55031">
    <property type="entry name" value="Bacterial exopeptidase dimerisation domain"/>
    <property type="match status" value="1"/>
</dbReference>
<evidence type="ECO:0000259" key="2">
    <source>
        <dbReference type="Pfam" id="PF07687"/>
    </source>
</evidence>
<comment type="caution">
    <text evidence="3">The sequence shown here is derived from an EMBL/GenBank/DDBJ whole genome shotgun (WGS) entry which is preliminary data.</text>
</comment>
<accession>A0ABQ5VRJ1</accession>
<dbReference type="Gene3D" id="3.30.70.360">
    <property type="match status" value="1"/>
</dbReference>
<dbReference type="InterPro" id="IPR002933">
    <property type="entry name" value="Peptidase_M20"/>
</dbReference>
<protein>
    <submittedName>
        <fullName evidence="3">Amidohydrolase</fullName>
    </submittedName>
</protein>
<dbReference type="InterPro" id="IPR017439">
    <property type="entry name" value="Amidohydrolase"/>
</dbReference>
<evidence type="ECO:0000256" key="1">
    <source>
        <dbReference type="ARBA" id="ARBA00022801"/>
    </source>
</evidence>
<organism evidence="3 4">
    <name type="scientific">Amylibacter marinus</name>
    <dbReference type="NCBI Taxonomy" id="1475483"/>
    <lineage>
        <taxon>Bacteria</taxon>
        <taxon>Pseudomonadati</taxon>
        <taxon>Pseudomonadota</taxon>
        <taxon>Alphaproteobacteria</taxon>
        <taxon>Rhodobacterales</taxon>
        <taxon>Paracoccaceae</taxon>
        <taxon>Amylibacter</taxon>
    </lineage>
</organism>
<reference evidence="4" key="1">
    <citation type="journal article" date="2019" name="Int. J. Syst. Evol. Microbiol.">
        <title>The Global Catalogue of Microorganisms (GCM) 10K type strain sequencing project: providing services to taxonomists for standard genome sequencing and annotation.</title>
        <authorList>
            <consortium name="The Broad Institute Genomics Platform"/>
            <consortium name="The Broad Institute Genome Sequencing Center for Infectious Disease"/>
            <person name="Wu L."/>
            <person name="Ma J."/>
        </authorList>
    </citation>
    <scope>NUCLEOTIDE SEQUENCE [LARGE SCALE GENOMIC DNA]</scope>
    <source>
        <strain evidence="4">NBRC 110140</strain>
    </source>
</reference>
<evidence type="ECO:0000313" key="4">
    <source>
        <dbReference type="Proteomes" id="UP001156694"/>
    </source>
</evidence>
<dbReference type="InterPro" id="IPR011650">
    <property type="entry name" value="Peptidase_M20_dimer"/>
</dbReference>
<dbReference type="SUPFAM" id="SSF53187">
    <property type="entry name" value="Zn-dependent exopeptidases"/>
    <property type="match status" value="1"/>
</dbReference>
<dbReference type="InterPro" id="IPR036264">
    <property type="entry name" value="Bact_exopeptidase_dim_dom"/>
</dbReference>
<dbReference type="Proteomes" id="UP001156694">
    <property type="component" value="Unassembled WGS sequence"/>
</dbReference>
<dbReference type="PIRSF" id="PIRSF005962">
    <property type="entry name" value="Pept_M20D_amidohydro"/>
    <property type="match status" value="1"/>
</dbReference>
<dbReference type="RefSeq" id="WP_284375378.1">
    <property type="nucleotide sequence ID" value="NZ_BSNN01000002.1"/>
</dbReference>
<dbReference type="Pfam" id="PF01546">
    <property type="entry name" value="Peptidase_M20"/>
    <property type="match status" value="1"/>
</dbReference>